<dbReference type="GO" id="GO:0006071">
    <property type="term" value="P:glycerol metabolic process"/>
    <property type="evidence" value="ECO:0007669"/>
    <property type="project" value="UniProtKB-KW"/>
</dbReference>
<dbReference type="Gene3D" id="3.20.20.190">
    <property type="entry name" value="Phosphatidylinositol (PI) phosphodiesterase"/>
    <property type="match status" value="2"/>
</dbReference>
<dbReference type="FunFam" id="3.20.20.190:FF:000011">
    <property type="entry name" value="Glycerophosphodiester phosphodiesterase GDPDL3"/>
    <property type="match status" value="1"/>
</dbReference>
<dbReference type="OrthoDB" id="1058301at2759"/>
<dbReference type="CDD" id="cd08603">
    <property type="entry name" value="GDPD_SHV3_repeat_1"/>
    <property type="match status" value="1"/>
</dbReference>
<dbReference type="GO" id="GO:0008889">
    <property type="term" value="F:glycerophosphodiester phosphodiesterase activity"/>
    <property type="evidence" value="ECO:0007669"/>
    <property type="project" value="UniProtKB-EC"/>
</dbReference>
<name>A0A833QZ98_9POAL</name>
<evidence type="ECO:0000313" key="9">
    <source>
        <dbReference type="EMBL" id="KAF3329527.1"/>
    </source>
</evidence>
<proteinExistence type="predicted"/>
<dbReference type="InterPro" id="IPR017946">
    <property type="entry name" value="PLC-like_Pdiesterase_TIM-brl"/>
</dbReference>
<dbReference type="EMBL" id="SWLB01000014">
    <property type="protein sequence ID" value="KAF3329527.1"/>
    <property type="molecule type" value="Genomic_DNA"/>
</dbReference>
<dbReference type="Pfam" id="PF03009">
    <property type="entry name" value="GDPD"/>
    <property type="match status" value="2"/>
</dbReference>
<dbReference type="FunFam" id="3.20.20.190:FF:000013">
    <property type="entry name" value="Glycerophosphodiester phosphodiesterase GDPDL3"/>
    <property type="match status" value="1"/>
</dbReference>
<accession>A0A833QZ98</accession>
<gene>
    <name evidence="9" type="ORF">FCM35_KLT04858</name>
</gene>
<comment type="caution">
    <text evidence="9">The sequence shown here is derived from an EMBL/GenBank/DDBJ whole genome shotgun (WGS) entry which is preliminary data.</text>
</comment>
<organism evidence="9 10">
    <name type="scientific">Carex littledalei</name>
    <dbReference type="NCBI Taxonomy" id="544730"/>
    <lineage>
        <taxon>Eukaryota</taxon>
        <taxon>Viridiplantae</taxon>
        <taxon>Streptophyta</taxon>
        <taxon>Embryophyta</taxon>
        <taxon>Tracheophyta</taxon>
        <taxon>Spermatophyta</taxon>
        <taxon>Magnoliopsida</taxon>
        <taxon>Liliopsida</taxon>
        <taxon>Poales</taxon>
        <taxon>Cyperaceae</taxon>
        <taxon>Cyperoideae</taxon>
        <taxon>Cariceae</taxon>
        <taxon>Carex</taxon>
        <taxon>Carex subgen. Euthyceras</taxon>
    </lineage>
</organism>
<sequence>MLRLLLASWLVGLAASAAIKPTAQWQTLSGKAPRVVAHGGFSGLVPDSSQFAYELAVSASVKDVILYCSLQMTKDGVGICQNDMRLDNSTNIQSIFPKGQKTYTINGEQVRGWFSNDFTSDQLFNVSLVQNIFSRPSIFDGAFPPYMLEDLLSLKPPGLWVNVESNTFYKQHKLDVAPYIIEGASIMRADYISSTEIGFLKSINGKLGKAKTKLVLKFLSQDSVEPTTNQPYSTILKDLKSVKAYASGILVPKDYIWPVNKGGYLESSTSLVNEAHSLGLEVFAWGFGNDLQMSYNFSYDPTAEYLKFVDNANFSVDGVLTDFPITASESIGGFFSVVHTKTRVISHNGASGIYPGSTDLAYQQAVSDGTDVIDCSVQMSKDGVPFCLDSIDLTGDTNAVASFMDRSTTVPEIQQDAGVFSFDLSWSDIQTLKPQMKSPGAKSGLLRNPAANNQGNFMTLAQFLDFAKNSSVSGILINIENAPYLASKKGLDIVKTVSDALTNASFDKQTEKEVFIQSDDTAVLSAFKEAPSYKRVFIIKEQISTIPVPSVTEIKQYADAVNINRQSVTKSVGFFLSGFTDVAETVKKANLTLFVHVLRNEFIAIPYDYFSDPIVEIDTYVNPMEVDGLVTEFPSTASTYLRSPCVNPNANLPYTTIPSTPGQLLEAASPGTLPPAQAPAPILDPADVVDPPLPPVVAVADQSPPAPAPATPTALKSGQPANVAGVLLCLIMAVFSFVQLRG</sequence>
<feature type="domain" description="GP-PDE" evidence="8">
    <location>
        <begin position="342"/>
        <end position="641"/>
    </location>
</feature>
<evidence type="ECO:0000256" key="3">
    <source>
        <dbReference type="ARBA" id="ARBA00022798"/>
    </source>
</evidence>
<evidence type="ECO:0000256" key="5">
    <source>
        <dbReference type="ARBA" id="ARBA00023180"/>
    </source>
</evidence>
<dbReference type="EC" id="3.1.4.46" evidence="1"/>
<keyword evidence="3" id="KW-0319">Glycerol metabolism</keyword>
<evidence type="ECO:0000259" key="8">
    <source>
        <dbReference type="PROSITE" id="PS51704"/>
    </source>
</evidence>
<evidence type="ECO:0000313" key="10">
    <source>
        <dbReference type="Proteomes" id="UP000623129"/>
    </source>
</evidence>
<evidence type="ECO:0000256" key="6">
    <source>
        <dbReference type="ARBA" id="ARBA00047512"/>
    </source>
</evidence>
<dbReference type="InterPro" id="IPR030395">
    <property type="entry name" value="GP_PDE_dom"/>
</dbReference>
<keyword evidence="10" id="KW-1185">Reference proteome</keyword>
<dbReference type="SUPFAM" id="SSF51695">
    <property type="entry name" value="PLC-like phosphodiesterases"/>
    <property type="match status" value="2"/>
</dbReference>
<dbReference type="GO" id="GO:0006629">
    <property type="term" value="P:lipid metabolic process"/>
    <property type="evidence" value="ECO:0007669"/>
    <property type="project" value="InterPro"/>
</dbReference>
<feature type="domain" description="GP-PDE" evidence="8">
    <location>
        <begin position="33"/>
        <end position="331"/>
    </location>
</feature>
<dbReference type="PANTHER" id="PTHR43620">
    <property type="entry name" value="GLYCEROPHOSPHORYL DIESTER PHOSPHODIESTERASE"/>
    <property type="match status" value="1"/>
</dbReference>
<dbReference type="PANTHER" id="PTHR43620:SF44">
    <property type="entry name" value="GLYCEROPHOSPHODIESTER PHOSPHODIESTERASE GDPDL6-RELATED"/>
    <property type="match status" value="1"/>
</dbReference>
<dbReference type="CDD" id="cd08604">
    <property type="entry name" value="GDPD_SHV3_repeat_2"/>
    <property type="match status" value="1"/>
</dbReference>
<protein>
    <recommendedName>
        <fullName evidence="1">glycerophosphodiester phosphodiesterase</fullName>
        <ecNumber evidence="1">3.1.4.46</ecNumber>
    </recommendedName>
</protein>
<keyword evidence="4" id="KW-0378">Hydrolase</keyword>
<dbReference type="PROSITE" id="PS51704">
    <property type="entry name" value="GP_PDE"/>
    <property type="match status" value="2"/>
</dbReference>
<comment type="catalytic activity">
    <reaction evidence="6">
        <text>a sn-glycero-3-phosphodiester + H2O = an alcohol + sn-glycerol 3-phosphate + H(+)</text>
        <dbReference type="Rhea" id="RHEA:12969"/>
        <dbReference type="ChEBI" id="CHEBI:15377"/>
        <dbReference type="ChEBI" id="CHEBI:15378"/>
        <dbReference type="ChEBI" id="CHEBI:30879"/>
        <dbReference type="ChEBI" id="CHEBI:57597"/>
        <dbReference type="ChEBI" id="CHEBI:83408"/>
        <dbReference type="EC" id="3.1.4.46"/>
    </reaction>
</comment>
<evidence type="ECO:0000256" key="7">
    <source>
        <dbReference type="SAM" id="SignalP"/>
    </source>
</evidence>
<dbReference type="AlphaFoldDB" id="A0A833QZ98"/>
<evidence type="ECO:0000256" key="2">
    <source>
        <dbReference type="ARBA" id="ARBA00022729"/>
    </source>
</evidence>
<evidence type="ECO:0000256" key="4">
    <source>
        <dbReference type="ARBA" id="ARBA00022801"/>
    </source>
</evidence>
<keyword evidence="2 7" id="KW-0732">Signal</keyword>
<dbReference type="Proteomes" id="UP000623129">
    <property type="component" value="Unassembled WGS sequence"/>
</dbReference>
<keyword evidence="5" id="KW-0325">Glycoprotein</keyword>
<evidence type="ECO:0000256" key="1">
    <source>
        <dbReference type="ARBA" id="ARBA00012247"/>
    </source>
</evidence>
<feature type="signal peptide" evidence="7">
    <location>
        <begin position="1"/>
        <end position="16"/>
    </location>
</feature>
<reference evidence="9" key="1">
    <citation type="submission" date="2020-01" db="EMBL/GenBank/DDBJ databases">
        <title>Genome sequence of Kobresia littledalei, the first chromosome-level genome in the family Cyperaceae.</title>
        <authorList>
            <person name="Qu G."/>
        </authorList>
    </citation>
    <scope>NUCLEOTIDE SEQUENCE</scope>
    <source>
        <strain evidence="9">C.B.Clarke</strain>
        <tissue evidence="9">Leaf</tissue>
    </source>
</reference>
<feature type="chain" id="PRO_5032402757" description="glycerophosphodiester phosphodiesterase" evidence="7">
    <location>
        <begin position="17"/>
        <end position="742"/>
    </location>
</feature>